<evidence type="ECO:0000259" key="3">
    <source>
        <dbReference type="PROSITE" id="PS51473"/>
    </source>
</evidence>
<dbReference type="Proteomes" id="UP001177003">
    <property type="component" value="Chromosome 7"/>
</dbReference>
<dbReference type="EMBL" id="OX465083">
    <property type="protein sequence ID" value="CAI9292621.1"/>
    <property type="molecule type" value="Genomic_DNA"/>
</dbReference>
<evidence type="ECO:0000256" key="1">
    <source>
        <dbReference type="ARBA" id="ARBA00022729"/>
    </source>
</evidence>
<keyword evidence="5" id="KW-1185">Reference proteome</keyword>
<dbReference type="PANTHER" id="PTHR32099:SF109">
    <property type="entry name" value="GNK2-LIKE DOMAIN-CONTAINING PROTEIN"/>
    <property type="match status" value="1"/>
</dbReference>
<sequence length="167" mass="18895">MALCSGISTHCGGSIHKLTVQLTIKCLDQKEAVMWGSNCMIHFSDRKILGSLDDWSRFSLPDKQAGSLANKPDQFDNLMFFLMNRLKLDASRGTTDKKSEFKVDYENKPVYGAMQCTADLSRELCDKCLQELSVAHRYCCSGRKAARIFSPDCFFSYSGQDFSKWKT</sequence>
<dbReference type="Gene3D" id="3.30.430.20">
    <property type="entry name" value="Gnk2 domain, C-X8-C-X2-C motif"/>
    <property type="match status" value="1"/>
</dbReference>
<evidence type="ECO:0000313" key="4">
    <source>
        <dbReference type="EMBL" id="CAI9292621.1"/>
    </source>
</evidence>
<dbReference type="CDD" id="cd23509">
    <property type="entry name" value="Gnk2-like"/>
    <property type="match status" value="1"/>
</dbReference>
<evidence type="ECO:0000313" key="5">
    <source>
        <dbReference type="Proteomes" id="UP001177003"/>
    </source>
</evidence>
<feature type="domain" description="Gnk2-homologous" evidence="3">
    <location>
        <begin position="56"/>
        <end position="162"/>
    </location>
</feature>
<gene>
    <name evidence="4" type="ORF">LSALG_LOCUS31681</name>
</gene>
<dbReference type="PANTHER" id="PTHR32099">
    <property type="entry name" value="CYSTEINE-RICH REPEAT SECRETORY PROTEIN"/>
    <property type="match status" value="1"/>
</dbReference>
<name>A0AA35ZI28_LACSI</name>
<reference evidence="4" key="1">
    <citation type="submission" date="2023-04" db="EMBL/GenBank/DDBJ databases">
        <authorList>
            <person name="Vijverberg K."/>
            <person name="Xiong W."/>
            <person name="Schranz E."/>
        </authorList>
    </citation>
    <scope>NUCLEOTIDE SEQUENCE</scope>
</reference>
<dbReference type="PROSITE" id="PS51473">
    <property type="entry name" value="GNK2"/>
    <property type="match status" value="1"/>
</dbReference>
<dbReference type="Pfam" id="PF01657">
    <property type="entry name" value="Stress-antifung"/>
    <property type="match status" value="1"/>
</dbReference>
<accession>A0AA35ZI28</accession>
<proteinExistence type="predicted"/>
<dbReference type="InterPro" id="IPR038408">
    <property type="entry name" value="GNK2_sf"/>
</dbReference>
<protein>
    <recommendedName>
        <fullName evidence="3">Gnk2-homologous domain-containing protein</fullName>
    </recommendedName>
</protein>
<dbReference type="InterPro" id="IPR002902">
    <property type="entry name" value="GNK2"/>
</dbReference>
<evidence type="ECO:0000256" key="2">
    <source>
        <dbReference type="ARBA" id="ARBA00022737"/>
    </source>
</evidence>
<keyword evidence="2" id="KW-0677">Repeat</keyword>
<dbReference type="AlphaFoldDB" id="A0AA35ZI28"/>
<organism evidence="4 5">
    <name type="scientific">Lactuca saligna</name>
    <name type="common">Willowleaf lettuce</name>
    <dbReference type="NCBI Taxonomy" id="75948"/>
    <lineage>
        <taxon>Eukaryota</taxon>
        <taxon>Viridiplantae</taxon>
        <taxon>Streptophyta</taxon>
        <taxon>Embryophyta</taxon>
        <taxon>Tracheophyta</taxon>
        <taxon>Spermatophyta</taxon>
        <taxon>Magnoliopsida</taxon>
        <taxon>eudicotyledons</taxon>
        <taxon>Gunneridae</taxon>
        <taxon>Pentapetalae</taxon>
        <taxon>asterids</taxon>
        <taxon>campanulids</taxon>
        <taxon>Asterales</taxon>
        <taxon>Asteraceae</taxon>
        <taxon>Cichorioideae</taxon>
        <taxon>Cichorieae</taxon>
        <taxon>Lactucinae</taxon>
        <taxon>Lactuca</taxon>
    </lineage>
</organism>
<keyword evidence="1" id="KW-0732">Signal</keyword>